<keyword evidence="1" id="KW-0812">Transmembrane</keyword>
<evidence type="ECO:0000313" key="3">
    <source>
        <dbReference type="Proteomes" id="UP000233551"/>
    </source>
</evidence>
<keyword evidence="3" id="KW-1185">Reference proteome</keyword>
<organism evidence="2 3">
    <name type="scientific">Punica granatum</name>
    <name type="common">Pomegranate</name>
    <dbReference type="NCBI Taxonomy" id="22663"/>
    <lineage>
        <taxon>Eukaryota</taxon>
        <taxon>Viridiplantae</taxon>
        <taxon>Streptophyta</taxon>
        <taxon>Embryophyta</taxon>
        <taxon>Tracheophyta</taxon>
        <taxon>Spermatophyta</taxon>
        <taxon>Magnoliopsida</taxon>
        <taxon>eudicotyledons</taxon>
        <taxon>Gunneridae</taxon>
        <taxon>Pentapetalae</taxon>
        <taxon>rosids</taxon>
        <taxon>malvids</taxon>
        <taxon>Myrtales</taxon>
        <taxon>Lythraceae</taxon>
        <taxon>Punica</taxon>
    </lineage>
</organism>
<evidence type="ECO:0000256" key="1">
    <source>
        <dbReference type="SAM" id="Phobius"/>
    </source>
</evidence>
<protein>
    <submittedName>
        <fullName evidence="2">Uncharacterized protein</fullName>
    </submittedName>
</protein>
<name>A0A2I0J5S7_PUNGR</name>
<feature type="transmembrane region" description="Helical" evidence="1">
    <location>
        <begin position="94"/>
        <end position="112"/>
    </location>
</feature>
<dbReference type="EMBL" id="PGOL01002003">
    <property type="protein sequence ID" value="PKI51579.1"/>
    <property type="molecule type" value="Genomic_DNA"/>
</dbReference>
<gene>
    <name evidence="2" type="ORF">CRG98_028003</name>
</gene>
<evidence type="ECO:0000313" key="2">
    <source>
        <dbReference type="EMBL" id="PKI51579.1"/>
    </source>
</evidence>
<comment type="caution">
    <text evidence="2">The sequence shown here is derived from an EMBL/GenBank/DDBJ whole genome shotgun (WGS) entry which is preliminary data.</text>
</comment>
<dbReference type="AlphaFoldDB" id="A0A2I0J5S7"/>
<sequence length="237" mass="26662">MGWADGVGVEACFGSLPVTAENFYSKFQQRCPLGRVSPGLCVAFGALIEALDLFTGEYRYYFDLSSCINIPSPSQQSPLGQKLRLHLNKKIRRILISANILLLVATHFWQSFDSDANLFEGHGTIKWIYYGCEILCALAYLFIGMELSSSQFFWHVKIIFGSLGLEFMLWMTVCHDMWILINVCILVLAMVSAAGSELLDVLREIIQPLDDDPFSEVHFDTRGNIPTKTIQTGMTRT</sequence>
<keyword evidence="1" id="KW-1133">Transmembrane helix</keyword>
<feature type="transmembrane region" description="Helical" evidence="1">
    <location>
        <begin position="127"/>
        <end position="145"/>
    </location>
</feature>
<keyword evidence="1" id="KW-0472">Membrane</keyword>
<reference evidence="2 3" key="1">
    <citation type="submission" date="2017-11" db="EMBL/GenBank/DDBJ databases">
        <title>De-novo sequencing of pomegranate (Punica granatum L.) genome.</title>
        <authorList>
            <person name="Akparov Z."/>
            <person name="Amiraslanov A."/>
            <person name="Hajiyeva S."/>
            <person name="Abbasov M."/>
            <person name="Kaur K."/>
            <person name="Hamwieh A."/>
            <person name="Solovyev V."/>
            <person name="Salamov A."/>
            <person name="Braich B."/>
            <person name="Kosarev P."/>
            <person name="Mahmoud A."/>
            <person name="Hajiyev E."/>
            <person name="Babayeva S."/>
            <person name="Izzatullayeva V."/>
            <person name="Mammadov A."/>
            <person name="Mammadov A."/>
            <person name="Sharifova S."/>
            <person name="Ojaghi J."/>
            <person name="Eynullazada K."/>
            <person name="Bayramov B."/>
            <person name="Abdulazimova A."/>
            <person name="Shahmuradov I."/>
        </authorList>
    </citation>
    <scope>NUCLEOTIDE SEQUENCE [LARGE SCALE GENOMIC DNA]</scope>
    <source>
        <strain evidence="3">cv. AG2017</strain>
        <tissue evidence="2">Leaf</tissue>
    </source>
</reference>
<feature type="transmembrane region" description="Helical" evidence="1">
    <location>
        <begin position="152"/>
        <end position="171"/>
    </location>
</feature>
<proteinExistence type="predicted"/>
<dbReference type="Proteomes" id="UP000233551">
    <property type="component" value="Unassembled WGS sequence"/>
</dbReference>
<accession>A0A2I0J5S7</accession>
<feature type="transmembrane region" description="Helical" evidence="1">
    <location>
        <begin position="177"/>
        <end position="199"/>
    </location>
</feature>